<protein>
    <submittedName>
        <fullName evidence="6">Transcriptional regulator</fullName>
    </submittedName>
</protein>
<keyword evidence="4" id="KW-0804">Transcription</keyword>
<evidence type="ECO:0000313" key="7">
    <source>
        <dbReference type="Proteomes" id="UP000253872"/>
    </source>
</evidence>
<comment type="similarity">
    <text evidence="1">Belongs to the ner transcriptional regulatory family.</text>
</comment>
<evidence type="ECO:0000256" key="4">
    <source>
        <dbReference type="ARBA" id="ARBA00023163"/>
    </source>
</evidence>
<sequence length="70" mass="7849">MNNEKISDMHRADVVARLRKQGITLSALSRNNGLHSTTLANAFSRPYPKAERIIADAIGLSPQEIWPSRY</sequence>
<name>A0A369YHV2_9PAST</name>
<keyword evidence="3" id="KW-0238">DNA-binding</keyword>
<dbReference type="Gene3D" id="1.10.260.40">
    <property type="entry name" value="lambda repressor-like DNA-binding domains"/>
    <property type="match status" value="1"/>
</dbReference>
<feature type="domain" description="Ner winged helix-turn-helix DNA-binding" evidence="5">
    <location>
        <begin position="8"/>
        <end position="70"/>
    </location>
</feature>
<organism evidence="6 7">
    <name type="scientific">Haemophilus sputorum</name>
    <dbReference type="NCBI Taxonomy" id="1078480"/>
    <lineage>
        <taxon>Bacteria</taxon>
        <taxon>Pseudomonadati</taxon>
        <taxon>Pseudomonadota</taxon>
        <taxon>Gammaproteobacteria</taxon>
        <taxon>Pasteurellales</taxon>
        <taxon>Pasteurellaceae</taxon>
        <taxon>Haemophilus</taxon>
    </lineage>
</organism>
<evidence type="ECO:0000259" key="5">
    <source>
        <dbReference type="Pfam" id="PF13693"/>
    </source>
</evidence>
<accession>A0A369YHV2</accession>
<dbReference type="SUPFAM" id="SSF47413">
    <property type="entry name" value="lambda repressor-like DNA-binding domains"/>
    <property type="match status" value="1"/>
</dbReference>
<evidence type="ECO:0000256" key="3">
    <source>
        <dbReference type="ARBA" id="ARBA00023125"/>
    </source>
</evidence>
<dbReference type="Pfam" id="PF13693">
    <property type="entry name" value="HTH_35"/>
    <property type="match status" value="1"/>
</dbReference>
<reference evidence="6 7" key="1">
    <citation type="submission" date="2018-05" db="EMBL/GenBank/DDBJ databases">
        <title>Draft Genome Sequences for a Diverse set of 7 Haemophilus Species.</title>
        <authorList>
            <person name="Nichols M."/>
            <person name="Topaz N."/>
            <person name="Wang X."/>
            <person name="Wang X."/>
            <person name="Boxrud D."/>
        </authorList>
    </citation>
    <scope>NUCLEOTIDE SEQUENCE [LARGE SCALE GENOMIC DNA]</scope>
    <source>
        <strain evidence="6 7">C2002001239</strain>
    </source>
</reference>
<evidence type="ECO:0000256" key="1">
    <source>
        <dbReference type="ARBA" id="ARBA00006157"/>
    </source>
</evidence>
<evidence type="ECO:0000256" key="2">
    <source>
        <dbReference type="ARBA" id="ARBA00023015"/>
    </source>
</evidence>
<dbReference type="InterPro" id="IPR010982">
    <property type="entry name" value="Lambda_DNA-bd_dom_sf"/>
</dbReference>
<proteinExistence type="inferred from homology"/>
<dbReference type="RefSeq" id="WP_111402762.1">
    <property type="nucleotide sequence ID" value="NZ_QEPN01000003.1"/>
</dbReference>
<gene>
    <name evidence="6" type="ORF">DPV93_05335</name>
</gene>
<dbReference type="Proteomes" id="UP000253872">
    <property type="component" value="Unassembled WGS sequence"/>
</dbReference>
<evidence type="ECO:0000313" key="6">
    <source>
        <dbReference type="EMBL" id="RDE72704.1"/>
    </source>
</evidence>
<dbReference type="EMBL" id="QEPN01000003">
    <property type="protein sequence ID" value="RDE72704.1"/>
    <property type="molecule type" value="Genomic_DNA"/>
</dbReference>
<dbReference type="GO" id="GO:0003677">
    <property type="term" value="F:DNA binding"/>
    <property type="evidence" value="ECO:0007669"/>
    <property type="project" value="UniProtKB-KW"/>
</dbReference>
<dbReference type="InterPro" id="IPR038722">
    <property type="entry name" value="Ner_HTH_dom"/>
</dbReference>
<comment type="caution">
    <text evidence="6">The sequence shown here is derived from an EMBL/GenBank/DDBJ whole genome shotgun (WGS) entry which is preliminary data.</text>
</comment>
<dbReference type="AlphaFoldDB" id="A0A369YHV2"/>
<keyword evidence="2" id="KW-0805">Transcription regulation</keyword>